<evidence type="ECO:0000313" key="2">
    <source>
        <dbReference type="Proteomes" id="UP001153331"/>
    </source>
</evidence>
<name>A0ACC2IC45_9PLEO</name>
<proteinExistence type="predicted"/>
<organism evidence="1 2">
    <name type="scientific">Boeremia exigua</name>
    <dbReference type="NCBI Taxonomy" id="749465"/>
    <lineage>
        <taxon>Eukaryota</taxon>
        <taxon>Fungi</taxon>
        <taxon>Dikarya</taxon>
        <taxon>Ascomycota</taxon>
        <taxon>Pezizomycotina</taxon>
        <taxon>Dothideomycetes</taxon>
        <taxon>Pleosporomycetidae</taxon>
        <taxon>Pleosporales</taxon>
        <taxon>Pleosporineae</taxon>
        <taxon>Didymellaceae</taxon>
        <taxon>Boeremia</taxon>
    </lineage>
</organism>
<keyword evidence="2" id="KW-1185">Reference proteome</keyword>
<protein>
    <submittedName>
        <fullName evidence="1">Uncharacterized protein</fullName>
    </submittedName>
</protein>
<evidence type="ECO:0000313" key="1">
    <source>
        <dbReference type="EMBL" id="KAJ8112735.1"/>
    </source>
</evidence>
<accession>A0ACC2IC45</accession>
<dbReference type="EMBL" id="JAPHNI010000302">
    <property type="protein sequence ID" value="KAJ8112735.1"/>
    <property type="molecule type" value="Genomic_DNA"/>
</dbReference>
<gene>
    <name evidence="1" type="ORF">OPT61_g4966</name>
</gene>
<sequence length="264" mass="30414">MAISPAPHLLTLPREIRDEIYGYLHQRLEPKSMQVFQVTVSNAPLLPVLLTHSRLHEEYLQADCFRNLAAIVQCRYEHPNAWLSNSTPLRARDIAALARVRHTTLFVAMYRVSTVLRAVPAVQEKLDVLSRMGWRTSCQITLRVALKDNYLGFATNRWSLDPSVPLTSRLSLQKSLAGMAMIQHAGGYKYELDFRTSIHHLFEVRVYLYANTPNEKLWTLKEASEWPGFSDYYKLQLARLNPEQRENRAPPSSPLLGWIDEQRS</sequence>
<comment type="caution">
    <text evidence="1">The sequence shown here is derived from an EMBL/GenBank/DDBJ whole genome shotgun (WGS) entry which is preliminary data.</text>
</comment>
<reference evidence="1" key="1">
    <citation type="submission" date="2022-11" db="EMBL/GenBank/DDBJ databases">
        <title>Genome Sequence of Boeremia exigua.</title>
        <authorList>
            <person name="Buettner E."/>
        </authorList>
    </citation>
    <scope>NUCLEOTIDE SEQUENCE</scope>
    <source>
        <strain evidence="1">CU02</strain>
    </source>
</reference>
<dbReference type="Proteomes" id="UP001153331">
    <property type="component" value="Unassembled WGS sequence"/>
</dbReference>